<evidence type="ECO:0000256" key="5">
    <source>
        <dbReference type="SAM" id="Phobius"/>
    </source>
</evidence>
<evidence type="ECO:0000256" key="3">
    <source>
        <dbReference type="ARBA" id="ARBA00022989"/>
    </source>
</evidence>
<reference evidence="6" key="1">
    <citation type="journal article" date="2020" name="Nature">
        <title>Giant virus diversity and host interactions through global metagenomics.</title>
        <authorList>
            <person name="Schulz F."/>
            <person name="Roux S."/>
            <person name="Paez-Espino D."/>
            <person name="Jungbluth S."/>
            <person name="Walsh D.A."/>
            <person name="Denef V.J."/>
            <person name="McMahon K.D."/>
            <person name="Konstantinidis K.T."/>
            <person name="Eloe-Fadrosh E.A."/>
            <person name="Kyrpides N.C."/>
            <person name="Woyke T."/>
        </authorList>
    </citation>
    <scope>NUCLEOTIDE SEQUENCE</scope>
    <source>
        <strain evidence="6">GVMAG-S-3300013093-109</strain>
    </source>
</reference>
<accession>A0A6C0KSB4</accession>
<evidence type="ECO:0000256" key="2">
    <source>
        <dbReference type="ARBA" id="ARBA00022692"/>
    </source>
</evidence>
<feature type="transmembrane region" description="Helical" evidence="5">
    <location>
        <begin position="151"/>
        <end position="169"/>
    </location>
</feature>
<comment type="subcellular location">
    <subcellularLocation>
        <location evidence="1">Membrane</location>
        <topology evidence="1">Multi-pass membrane protein</topology>
    </subcellularLocation>
</comment>
<feature type="transmembrane region" description="Helical" evidence="5">
    <location>
        <begin position="42"/>
        <end position="62"/>
    </location>
</feature>
<sequence length="217" mass="24144">MSNCSNYFGKVFAHIAAALGIAAGSAEYIHVLDRFIKTKASVLAFFANLTILLVLMAGVYMTSPGSPFKYVFFVLFAFWIGQCLQPLVEKLETKKKMKDAVLLTIGIFVGMMAVGFYDDQNLLGFGSYFLAALVGLIIAQIALLLFYSKEAYSWIFFCGAAVFALLTAYDTQVLKKNKQLCNNNNKRGISPDYPKESIHFFLDFVDLFSYIGHGVNH</sequence>
<protein>
    <submittedName>
        <fullName evidence="6">Uncharacterized protein</fullName>
    </submittedName>
</protein>
<evidence type="ECO:0000313" key="6">
    <source>
        <dbReference type="EMBL" id="QHU20489.1"/>
    </source>
</evidence>
<proteinExistence type="predicted"/>
<dbReference type="PANTHER" id="PTHR23291">
    <property type="entry name" value="BAX INHIBITOR-RELATED"/>
    <property type="match status" value="1"/>
</dbReference>
<dbReference type="PANTHER" id="PTHR23291:SF32">
    <property type="entry name" value="BAX INHIBITOR 1"/>
    <property type="match status" value="1"/>
</dbReference>
<organism evidence="6">
    <name type="scientific">viral metagenome</name>
    <dbReference type="NCBI Taxonomy" id="1070528"/>
    <lineage>
        <taxon>unclassified sequences</taxon>
        <taxon>metagenomes</taxon>
        <taxon>organismal metagenomes</taxon>
    </lineage>
</organism>
<keyword evidence="2 5" id="KW-0812">Transmembrane</keyword>
<dbReference type="InterPro" id="IPR006214">
    <property type="entry name" value="Bax_inhibitor_1-related"/>
</dbReference>
<evidence type="ECO:0000256" key="1">
    <source>
        <dbReference type="ARBA" id="ARBA00004141"/>
    </source>
</evidence>
<dbReference type="EMBL" id="MN740968">
    <property type="protein sequence ID" value="QHU20489.1"/>
    <property type="molecule type" value="Genomic_DNA"/>
</dbReference>
<keyword evidence="3 5" id="KW-1133">Transmembrane helix</keyword>
<dbReference type="Pfam" id="PF01027">
    <property type="entry name" value="Bax1-I"/>
    <property type="match status" value="1"/>
</dbReference>
<keyword evidence="4 5" id="KW-0472">Membrane</keyword>
<evidence type="ECO:0000256" key="4">
    <source>
        <dbReference type="ARBA" id="ARBA00023136"/>
    </source>
</evidence>
<dbReference type="AlphaFoldDB" id="A0A6C0KSB4"/>
<name>A0A6C0KSB4_9ZZZZ</name>
<feature type="transmembrane region" description="Helical" evidence="5">
    <location>
        <begin position="123"/>
        <end position="146"/>
    </location>
</feature>
<feature type="transmembrane region" description="Helical" evidence="5">
    <location>
        <begin position="100"/>
        <end position="117"/>
    </location>
</feature>
<feature type="transmembrane region" description="Helical" evidence="5">
    <location>
        <begin position="12"/>
        <end position="30"/>
    </location>
</feature>
<feature type="transmembrane region" description="Helical" evidence="5">
    <location>
        <begin position="68"/>
        <end position="88"/>
    </location>
</feature>
<dbReference type="GO" id="GO:0016020">
    <property type="term" value="C:membrane"/>
    <property type="evidence" value="ECO:0007669"/>
    <property type="project" value="UniProtKB-SubCell"/>
</dbReference>